<dbReference type="AlphaFoldDB" id="A0ABD0XYF8"/>
<evidence type="ECO:0000259" key="2">
    <source>
        <dbReference type="Pfam" id="PF00089"/>
    </source>
</evidence>
<protein>
    <recommendedName>
        <fullName evidence="2">Peptidase S1 domain-containing protein</fullName>
    </recommendedName>
</protein>
<proteinExistence type="predicted"/>
<dbReference type="PROSITE" id="PS00135">
    <property type="entry name" value="TRYPSIN_SER"/>
    <property type="match status" value="1"/>
</dbReference>
<keyword evidence="1" id="KW-1015">Disulfide bond</keyword>
<evidence type="ECO:0000256" key="1">
    <source>
        <dbReference type="ARBA" id="ARBA00023157"/>
    </source>
</evidence>
<comment type="caution">
    <text evidence="3">The sequence shown here is derived from an EMBL/GenBank/DDBJ whole genome shotgun (WGS) entry which is preliminary data.</text>
</comment>
<keyword evidence="4" id="KW-1185">Reference proteome</keyword>
<dbReference type="InterPro" id="IPR001254">
    <property type="entry name" value="Trypsin_dom"/>
</dbReference>
<dbReference type="PANTHER" id="PTHR24271">
    <property type="entry name" value="KALLIKREIN-RELATED"/>
    <property type="match status" value="1"/>
</dbReference>
<dbReference type="InterPro" id="IPR033116">
    <property type="entry name" value="TRYPSIN_SER"/>
</dbReference>
<dbReference type="InterPro" id="IPR009003">
    <property type="entry name" value="Peptidase_S1_PA"/>
</dbReference>
<gene>
    <name evidence="3" type="ORF">AAG570_005786</name>
</gene>
<evidence type="ECO:0000313" key="3">
    <source>
        <dbReference type="EMBL" id="KAL1116291.1"/>
    </source>
</evidence>
<dbReference type="Pfam" id="PF00089">
    <property type="entry name" value="Trypsin"/>
    <property type="match status" value="1"/>
</dbReference>
<feature type="domain" description="Peptidase S1" evidence="2">
    <location>
        <begin position="4"/>
        <end position="117"/>
    </location>
</feature>
<dbReference type="SUPFAM" id="SSF50494">
    <property type="entry name" value="Trypsin-like serine proteases"/>
    <property type="match status" value="1"/>
</dbReference>
<dbReference type="PANTHER" id="PTHR24271:SF50">
    <property type="match status" value="1"/>
</dbReference>
<sequence>MYKVPCTAYGWGVHSKSGRPATHLQVLNVTAGHGEEACPCSKRYQEKRLVCLKPVKGQGICVGDSGSALVCGGEGVGVAHMIIDRRGCSFTKVPDLKCGARDTIGVYMFLCPYLDWISGYVRGVPGTPQSCRGSRTDRPSDHVLLFLYCLLLFANIYIY</sequence>
<reference evidence="3 4" key="1">
    <citation type="submission" date="2024-07" db="EMBL/GenBank/DDBJ databases">
        <title>Chromosome-level genome assembly of the water stick insect Ranatra chinensis (Heteroptera: Nepidae).</title>
        <authorList>
            <person name="Liu X."/>
        </authorList>
    </citation>
    <scope>NUCLEOTIDE SEQUENCE [LARGE SCALE GENOMIC DNA]</scope>
    <source>
        <strain evidence="3">Cailab_2021Rc</strain>
        <tissue evidence="3">Muscle</tissue>
    </source>
</reference>
<name>A0ABD0XYF8_9HEMI</name>
<dbReference type="EMBL" id="JBFDAA010000018">
    <property type="protein sequence ID" value="KAL1116291.1"/>
    <property type="molecule type" value="Genomic_DNA"/>
</dbReference>
<dbReference type="InterPro" id="IPR043504">
    <property type="entry name" value="Peptidase_S1_PA_chymotrypsin"/>
</dbReference>
<organism evidence="3 4">
    <name type="scientific">Ranatra chinensis</name>
    <dbReference type="NCBI Taxonomy" id="642074"/>
    <lineage>
        <taxon>Eukaryota</taxon>
        <taxon>Metazoa</taxon>
        <taxon>Ecdysozoa</taxon>
        <taxon>Arthropoda</taxon>
        <taxon>Hexapoda</taxon>
        <taxon>Insecta</taxon>
        <taxon>Pterygota</taxon>
        <taxon>Neoptera</taxon>
        <taxon>Paraneoptera</taxon>
        <taxon>Hemiptera</taxon>
        <taxon>Heteroptera</taxon>
        <taxon>Panheteroptera</taxon>
        <taxon>Nepomorpha</taxon>
        <taxon>Nepidae</taxon>
        <taxon>Ranatrinae</taxon>
        <taxon>Ranatra</taxon>
    </lineage>
</organism>
<dbReference type="Gene3D" id="2.40.10.10">
    <property type="entry name" value="Trypsin-like serine proteases"/>
    <property type="match status" value="1"/>
</dbReference>
<evidence type="ECO:0000313" key="4">
    <source>
        <dbReference type="Proteomes" id="UP001558652"/>
    </source>
</evidence>
<dbReference type="Proteomes" id="UP001558652">
    <property type="component" value="Unassembled WGS sequence"/>
</dbReference>
<accession>A0ABD0XYF8</accession>